<protein>
    <submittedName>
        <fullName evidence="2">Putative secreted protein</fullName>
    </submittedName>
</protein>
<evidence type="ECO:0000313" key="2">
    <source>
        <dbReference type="EMBL" id="MBW74416.1"/>
    </source>
</evidence>
<dbReference type="AlphaFoldDB" id="A0A2M4DA26"/>
<reference evidence="2" key="1">
    <citation type="submission" date="2018-01" db="EMBL/GenBank/DDBJ databases">
        <title>An insight into the sialome of Amazonian anophelines.</title>
        <authorList>
            <person name="Ribeiro J.M."/>
            <person name="Scarpassa V."/>
            <person name="Calvo E."/>
        </authorList>
    </citation>
    <scope>NUCLEOTIDE SEQUENCE</scope>
</reference>
<evidence type="ECO:0000256" key="1">
    <source>
        <dbReference type="SAM" id="SignalP"/>
    </source>
</evidence>
<sequence>MLKIRLFIYGLLLRQRQLVRGQLFCFDVYDLSRHGNTSRVHVSHLATAHTPFDGMLDAFEGSWARTEEALHAGQRLECRSFNHIDHYHTDEGRQGVHIGRMYTYRTTHRVSHQNDCRRRLTVHGFNHFTNVRCQSIG</sequence>
<name>A0A2M4DA26_ANODA</name>
<feature type="signal peptide" evidence="1">
    <location>
        <begin position="1"/>
        <end position="21"/>
    </location>
</feature>
<dbReference type="EMBL" id="GGFL01010238">
    <property type="protein sequence ID" value="MBW74416.1"/>
    <property type="molecule type" value="Transcribed_RNA"/>
</dbReference>
<keyword evidence="1" id="KW-0732">Signal</keyword>
<accession>A0A2M4DA26</accession>
<feature type="chain" id="PRO_5014876104" evidence="1">
    <location>
        <begin position="22"/>
        <end position="137"/>
    </location>
</feature>
<proteinExistence type="predicted"/>
<organism evidence="2">
    <name type="scientific">Anopheles darlingi</name>
    <name type="common">Mosquito</name>
    <dbReference type="NCBI Taxonomy" id="43151"/>
    <lineage>
        <taxon>Eukaryota</taxon>
        <taxon>Metazoa</taxon>
        <taxon>Ecdysozoa</taxon>
        <taxon>Arthropoda</taxon>
        <taxon>Hexapoda</taxon>
        <taxon>Insecta</taxon>
        <taxon>Pterygota</taxon>
        <taxon>Neoptera</taxon>
        <taxon>Endopterygota</taxon>
        <taxon>Diptera</taxon>
        <taxon>Nematocera</taxon>
        <taxon>Culicoidea</taxon>
        <taxon>Culicidae</taxon>
        <taxon>Anophelinae</taxon>
        <taxon>Anopheles</taxon>
    </lineage>
</organism>